<dbReference type="OrthoDB" id="10643538at2759"/>
<evidence type="ECO:0000313" key="2">
    <source>
        <dbReference type="Proteomes" id="UP000886595"/>
    </source>
</evidence>
<evidence type="ECO:0000313" key="1">
    <source>
        <dbReference type="EMBL" id="KAG2330298.1"/>
    </source>
</evidence>
<name>A0A8X7WLK8_BRACI</name>
<organism evidence="1 2">
    <name type="scientific">Brassica carinata</name>
    <name type="common">Ethiopian mustard</name>
    <name type="synonym">Abyssinian cabbage</name>
    <dbReference type="NCBI Taxonomy" id="52824"/>
    <lineage>
        <taxon>Eukaryota</taxon>
        <taxon>Viridiplantae</taxon>
        <taxon>Streptophyta</taxon>
        <taxon>Embryophyta</taxon>
        <taxon>Tracheophyta</taxon>
        <taxon>Spermatophyta</taxon>
        <taxon>Magnoliopsida</taxon>
        <taxon>eudicotyledons</taxon>
        <taxon>Gunneridae</taxon>
        <taxon>Pentapetalae</taxon>
        <taxon>rosids</taxon>
        <taxon>malvids</taxon>
        <taxon>Brassicales</taxon>
        <taxon>Brassicaceae</taxon>
        <taxon>Brassiceae</taxon>
        <taxon>Brassica</taxon>
    </lineage>
</organism>
<dbReference type="EMBL" id="JAAMPC010000001">
    <property type="protein sequence ID" value="KAG2330298.1"/>
    <property type="molecule type" value="Genomic_DNA"/>
</dbReference>
<sequence length="150" mass="16771">MLDFGNCKIGTCGKFRNFFLKCVNVGNINAVYYESLHLAMKCGLEEGIQVLEANVPNHGISTLALGIFNVYLGKDIEVSEVFQEFAVKHADLRSEKVIGMGDQLMLQLSSFHAPWLNSYGPTFKFPDDEVIQPPKCIYVHDYTVEIEGSC</sequence>
<accession>A0A8X7WLK8</accession>
<keyword evidence="2" id="KW-1185">Reference proteome</keyword>
<proteinExistence type="predicted"/>
<reference evidence="1 2" key="1">
    <citation type="submission" date="2020-02" db="EMBL/GenBank/DDBJ databases">
        <authorList>
            <person name="Ma Q."/>
            <person name="Huang Y."/>
            <person name="Song X."/>
            <person name="Pei D."/>
        </authorList>
    </citation>
    <scope>NUCLEOTIDE SEQUENCE [LARGE SCALE GENOMIC DNA]</scope>
    <source>
        <strain evidence="1">Sxm20200214</strain>
        <tissue evidence="1">Leaf</tissue>
    </source>
</reference>
<dbReference type="Proteomes" id="UP000886595">
    <property type="component" value="Unassembled WGS sequence"/>
</dbReference>
<comment type="caution">
    <text evidence="1">The sequence shown here is derived from an EMBL/GenBank/DDBJ whole genome shotgun (WGS) entry which is preliminary data.</text>
</comment>
<dbReference type="AlphaFoldDB" id="A0A8X7WLK8"/>
<protein>
    <submittedName>
        <fullName evidence="1">Uncharacterized protein</fullName>
    </submittedName>
</protein>
<gene>
    <name evidence="1" type="ORF">Bca52824_001478</name>
</gene>